<proteinExistence type="predicted"/>
<organism evidence="1 2">
    <name type="scientific">Vibrio harveyi</name>
    <name type="common">Beneckea harveyi</name>
    <dbReference type="NCBI Taxonomy" id="669"/>
    <lineage>
        <taxon>Bacteria</taxon>
        <taxon>Pseudomonadati</taxon>
        <taxon>Pseudomonadota</taxon>
        <taxon>Gammaproteobacteria</taxon>
        <taxon>Vibrionales</taxon>
        <taxon>Vibrionaceae</taxon>
        <taxon>Vibrio</taxon>
    </lineage>
</organism>
<dbReference type="EMBL" id="AJSR01001338">
    <property type="protein sequence ID" value="EKM31107.1"/>
    <property type="molecule type" value="Genomic_DNA"/>
</dbReference>
<reference evidence="1 2" key="1">
    <citation type="submission" date="2012-10" db="EMBL/GenBank/DDBJ databases">
        <title>Genome sequence of Vibrio Cholerae HENC-02.</title>
        <authorList>
            <person name="Eppinger M."/>
            <person name="Hasan N.A."/>
            <person name="Sengamalay N."/>
            <person name="Hine E."/>
            <person name="Su Q."/>
            <person name="Daugherty S.C."/>
            <person name="Young S."/>
            <person name="Sadzewicz L."/>
            <person name="Tallon L."/>
            <person name="Cebula T.A."/>
            <person name="Ravel J."/>
            <person name="Colwell R.R."/>
        </authorList>
    </citation>
    <scope>NUCLEOTIDE SEQUENCE [LARGE SCALE GENOMIC DNA]</scope>
    <source>
        <strain evidence="1 2">HENC-02</strain>
    </source>
</reference>
<sequence>MIQLFENASRPLSNS</sequence>
<accession>A0A454CXK9</accession>
<dbReference type="Proteomes" id="UP000008367">
    <property type="component" value="Unassembled WGS sequence"/>
</dbReference>
<evidence type="ECO:0000313" key="1">
    <source>
        <dbReference type="EMBL" id="EKM31107.1"/>
    </source>
</evidence>
<name>A0A454CXK9_VIBHA</name>
<feature type="non-terminal residue" evidence="1">
    <location>
        <position position="15"/>
    </location>
</feature>
<evidence type="ECO:0000313" key="2">
    <source>
        <dbReference type="Proteomes" id="UP000008367"/>
    </source>
</evidence>
<gene>
    <name evidence="1" type="ORF">VCHENC02_3223</name>
</gene>
<protein>
    <submittedName>
        <fullName evidence="1">Uncharacterized protein</fullName>
    </submittedName>
</protein>
<comment type="caution">
    <text evidence="1">The sequence shown here is derived from an EMBL/GenBank/DDBJ whole genome shotgun (WGS) entry which is preliminary data.</text>
</comment>